<dbReference type="InterPro" id="IPR036320">
    <property type="entry name" value="Glycosyl_Trfase_fam3_N_dom_sf"/>
</dbReference>
<dbReference type="InterPro" id="IPR013102">
    <property type="entry name" value="PYNP_C"/>
</dbReference>
<dbReference type="AlphaFoldDB" id="A0A8B7ZRI2"/>
<dbReference type="Proteomes" id="UP000694845">
    <property type="component" value="Unplaced"/>
</dbReference>
<dbReference type="NCBIfam" id="TIGR02644">
    <property type="entry name" value="Y_phosphoryl"/>
    <property type="match status" value="1"/>
</dbReference>
<dbReference type="GO" id="GO:0005829">
    <property type="term" value="C:cytosol"/>
    <property type="evidence" value="ECO:0007669"/>
    <property type="project" value="TreeGrafter"/>
</dbReference>
<dbReference type="InterPro" id="IPR017459">
    <property type="entry name" value="Glycosyl_Trfase_fam3_N_dom"/>
</dbReference>
<accession>A0A8B7ZRI2</accession>
<dbReference type="GO" id="GO:0009032">
    <property type="term" value="F:thymidine phosphorylase activity"/>
    <property type="evidence" value="ECO:0007669"/>
    <property type="project" value="UniProtKB-UniRule"/>
</dbReference>
<dbReference type="Pfam" id="PF07831">
    <property type="entry name" value="PYNP_C"/>
    <property type="match status" value="1"/>
</dbReference>
<dbReference type="InterPro" id="IPR036566">
    <property type="entry name" value="PYNP-like_C_sf"/>
</dbReference>
<sequence>MAEECTHRMPDIIAQKRDGGELSPAQIKWFIANMLHGSDVDDSQIGALLMAIYLKGLSKSETLALTETMRDSGEVLDWPTEWQESLVDKHSTGGIGDKVSLPLAPALAACGMKVPMISGRGLGHTGGTLDKLESIPGYNVMASKERMTTILKEVGCCIVGQTSNLVPADKKLYATRDVTATVGSLPLITASIVSKKAAEKVNSLVLDVKVGRAAHMRTIEEGRELAESMVFASNHLGVKATAFLTAMSTPIGNAIGNALEVAEALQCLQGGGPDDLKELVCKLGGQLLYNSGKVSTPDEGIGAINDSLQNGSACHKFQAMLVSQGVSSEVAERLCTNRMDSVDDAWKVLKRSTYTTELKAKRSGYVEDLDAMELGMVTLQMGAGRIVAGADIDHAVGLRLLVQVGSKIQKDESWICVYHNSALSEDQVIRLQSALTIGPNEVPPPPSRIHEIVA</sequence>
<dbReference type="PANTHER" id="PTHR10515">
    <property type="entry name" value="THYMIDINE PHOSPHORYLASE"/>
    <property type="match status" value="1"/>
</dbReference>
<keyword evidence="4 5" id="KW-0808">Transferase</keyword>
<dbReference type="GO" id="GO:0006206">
    <property type="term" value="P:pyrimidine nucleobase metabolic process"/>
    <property type="evidence" value="ECO:0007669"/>
    <property type="project" value="InterPro"/>
</dbReference>
<dbReference type="RefSeq" id="XP_022107682.1">
    <property type="nucleotide sequence ID" value="XM_022251990.1"/>
</dbReference>
<dbReference type="Gene3D" id="3.40.1030.10">
    <property type="entry name" value="Nucleoside phosphorylase/phosphoribosyltransferase catalytic domain"/>
    <property type="match status" value="1"/>
</dbReference>
<dbReference type="Gene3D" id="3.90.1170.30">
    <property type="entry name" value="Pyrimidine nucleoside phosphorylase-like, C-terminal domain"/>
    <property type="match status" value="1"/>
</dbReference>
<comment type="function">
    <text evidence="5">Catalyzes the reversible phosphorolysis of thymidine. The produced molecules are then utilized as carbon and energy sources or in the rescue of pyrimidine bases for nucleotide synthesis.</text>
</comment>
<evidence type="ECO:0000313" key="7">
    <source>
        <dbReference type="Proteomes" id="UP000694845"/>
    </source>
</evidence>
<keyword evidence="7" id="KW-1185">Reference proteome</keyword>
<dbReference type="SUPFAM" id="SSF52418">
    <property type="entry name" value="Nucleoside phosphorylase/phosphoribosyltransferase catalytic domain"/>
    <property type="match status" value="1"/>
</dbReference>
<dbReference type="InterPro" id="IPR017872">
    <property type="entry name" value="Pyrmidine_PPase_CS"/>
</dbReference>
<dbReference type="KEGG" id="aplc:110988471"/>
<evidence type="ECO:0000256" key="5">
    <source>
        <dbReference type="PIRNR" id="PIRNR000478"/>
    </source>
</evidence>
<feature type="domain" description="Pyrimidine nucleoside phosphorylase C-terminal" evidence="6">
    <location>
        <begin position="365"/>
        <end position="438"/>
    </location>
</feature>
<dbReference type="Pfam" id="PF00591">
    <property type="entry name" value="Glycos_transf_3"/>
    <property type="match status" value="1"/>
</dbReference>
<comment type="subunit">
    <text evidence="2 5">Homodimer.</text>
</comment>
<reference evidence="8" key="1">
    <citation type="submission" date="2025-08" db="UniProtKB">
        <authorList>
            <consortium name="RefSeq"/>
        </authorList>
    </citation>
    <scope>IDENTIFICATION</scope>
</reference>
<evidence type="ECO:0000259" key="6">
    <source>
        <dbReference type="SMART" id="SM00941"/>
    </source>
</evidence>
<dbReference type="InterPro" id="IPR018090">
    <property type="entry name" value="Pyrmidine_PPas_bac/euk"/>
</dbReference>
<dbReference type="Gene3D" id="1.20.970.10">
    <property type="entry name" value="Transferase, Pyrimidine Nucleoside Phosphorylase, Chain C"/>
    <property type="match status" value="1"/>
</dbReference>
<dbReference type="GeneID" id="110988471"/>
<proteinExistence type="inferred from homology"/>
<evidence type="ECO:0000256" key="4">
    <source>
        <dbReference type="ARBA" id="ARBA00022679"/>
    </source>
</evidence>
<dbReference type="PIRSF" id="PIRSF000478">
    <property type="entry name" value="TP_PyNP"/>
    <property type="match status" value="1"/>
</dbReference>
<dbReference type="FunFam" id="3.40.1030.10:FF:000003">
    <property type="entry name" value="Pyrimidine-nucleoside phosphorylase"/>
    <property type="match status" value="1"/>
</dbReference>
<protein>
    <recommendedName>
        <fullName evidence="5">Thymidine phosphorylase</fullName>
        <shortName evidence="5">TP</shortName>
        <ecNumber evidence="5">2.4.2.4</ecNumber>
    </recommendedName>
    <alternativeName>
        <fullName evidence="5">TdRPase</fullName>
    </alternativeName>
</protein>
<organism evidence="7 8">
    <name type="scientific">Acanthaster planci</name>
    <name type="common">Crown-of-thorns starfish</name>
    <dbReference type="NCBI Taxonomy" id="133434"/>
    <lineage>
        <taxon>Eukaryota</taxon>
        <taxon>Metazoa</taxon>
        <taxon>Echinodermata</taxon>
        <taxon>Eleutherozoa</taxon>
        <taxon>Asterozoa</taxon>
        <taxon>Asteroidea</taxon>
        <taxon>Valvatacea</taxon>
        <taxon>Valvatida</taxon>
        <taxon>Acanthasteridae</taxon>
        <taxon>Acanthaster</taxon>
    </lineage>
</organism>
<dbReference type="GO" id="GO:0004645">
    <property type="term" value="F:1,4-alpha-oligoglucan phosphorylase activity"/>
    <property type="evidence" value="ECO:0007669"/>
    <property type="project" value="InterPro"/>
</dbReference>
<dbReference type="NCBIfam" id="NF004490">
    <property type="entry name" value="PRK05820.1"/>
    <property type="match status" value="1"/>
</dbReference>
<comment type="pathway">
    <text evidence="5">Pyrimidine metabolism; dTMP biosynthesis via salvage pathway; dTMP from thymine: step 1/2.</text>
</comment>
<dbReference type="Pfam" id="PF02885">
    <property type="entry name" value="Glycos_trans_3N"/>
    <property type="match status" value="1"/>
</dbReference>
<comment type="catalytic activity">
    <reaction evidence="5">
        <text>thymidine + phosphate = 2-deoxy-alpha-D-ribose 1-phosphate + thymine</text>
        <dbReference type="Rhea" id="RHEA:16037"/>
        <dbReference type="ChEBI" id="CHEBI:17748"/>
        <dbReference type="ChEBI" id="CHEBI:17821"/>
        <dbReference type="ChEBI" id="CHEBI:43474"/>
        <dbReference type="ChEBI" id="CHEBI:57259"/>
        <dbReference type="EC" id="2.4.2.4"/>
    </reaction>
</comment>
<evidence type="ECO:0000256" key="2">
    <source>
        <dbReference type="ARBA" id="ARBA00011738"/>
    </source>
</evidence>
<dbReference type="SUPFAM" id="SSF54680">
    <property type="entry name" value="Pyrimidine nucleoside phosphorylase C-terminal domain"/>
    <property type="match status" value="1"/>
</dbReference>
<dbReference type="InterPro" id="IPR000053">
    <property type="entry name" value="Thymidine/pyrmidine_PPase"/>
</dbReference>
<dbReference type="OMA" id="VWGGATN"/>
<dbReference type="PANTHER" id="PTHR10515:SF0">
    <property type="entry name" value="THYMIDINE PHOSPHORYLASE"/>
    <property type="match status" value="1"/>
</dbReference>
<dbReference type="GO" id="GO:0006213">
    <property type="term" value="P:pyrimidine nucleoside metabolic process"/>
    <property type="evidence" value="ECO:0007669"/>
    <property type="project" value="UniProtKB-UniRule"/>
</dbReference>
<gene>
    <name evidence="8" type="primary">LOC110988471</name>
</gene>
<dbReference type="EC" id="2.4.2.4" evidence="5"/>
<evidence type="ECO:0000313" key="8">
    <source>
        <dbReference type="RefSeq" id="XP_022107682.1"/>
    </source>
</evidence>
<dbReference type="CTD" id="1890"/>
<dbReference type="InterPro" id="IPR035902">
    <property type="entry name" value="Nuc_phospho_transferase"/>
</dbReference>
<dbReference type="SUPFAM" id="SSF47648">
    <property type="entry name" value="Nucleoside phosphorylase/phosphoribosyltransferase N-terminal domain"/>
    <property type="match status" value="1"/>
</dbReference>
<dbReference type="SMART" id="SM00941">
    <property type="entry name" value="PYNP_C"/>
    <property type="match status" value="1"/>
</dbReference>
<keyword evidence="3 5" id="KW-0328">Glycosyltransferase</keyword>
<dbReference type="OrthoDB" id="445007at2759"/>
<dbReference type="PROSITE" id="PS00647">
    <property type="entry name" value="THYMID_PHOSPHORYLASE"/>
    <property type="match status" value="1"/>
</dbReference>
<comment type="similarity">
    <text evidence="1 5">Belongs to the thymidine/pyrimidine-nucleoside phosphorylase family.</text>
</comment>
<evidence type="ECO:0000256" key="3">
    <source>
        <dbReference type="ARBA" id="ARBA00022676"/>
    </source>
</evidence>
<evidence type="ECO:0000256" key="1">
    <source>
        <dbReference type="ARBA" id="ARBA00006915"/>
    </source>
</evidence>
<dbReference type="InterPro" id="IPR000312">
    <property type="entry name" value="Glycosyl_Trfase_fam3"/>
</dbReference>
<dbReference type="UniPathway" id="UPA00578">
    <property type="reaction ID" value="UER00638"/>
</dbReference>
<name>A0A8B7ZRI2_ACAPL</name>